<comment type="caution">
    <text evidence="1">The sequence shown here is derived from an EMBL/GenBank/DDBJ whole genome shotgun (WGS) entry which is preliminary data.</text>
</comment>
<evidence type="ECO:0000313" key="2">
    <source>
        <dbReference type="Proteomes" id="UP000708208"/>
    </source>
</evidence>
<dbReference type="Proteomes" id="UP000708208">
    <property type="component" value="Unassembled WGS sequence"/>
</dbReference>
<feature type="non-terminal residue" evidence="1">
    <location>
        <position position="1"/>
    </location>
</feature>
<dbReference type="AlphaFoldDB" id="A0A8J2NWP5"/>
<dbReference type="EMBL" id="CAJVCH010045085">
    <property type="protein sequence ID" value="CAG7717345.1"/>
    <property type="molecule type" value="Genomic_DNA"/>
</dbReference>
<keyword evidence="2" id="KW-1185">Reference proteome</keyword>
<organism evidence="1 2">
    <name type="scientific">Allacma fusca</name>
    <dbReference type="NCBI Taxonomy" id="39272"/>
    <lineage>
        <taxon>Eukaryota</taxon>
        <taxon>Metazoa</taxon>
        <taxon>Ecdysozoa</taxon>
        <taxon>Arthropoda</taxon>
        <taxon>Hexapoda</taxon>
        <taxon>Collembola</taxon>
        <taxon>Symphypleona</taxon>
        <taxon>Sminthuridae</taxon>
        <taxon>Allacma</taxon>
    </lineage>
</organism>
<evidence type="ECO:0000313" key="1">
    <source>
        <dbReference type="EMBL" id="CAG7717345.1"/>
    </source>
</evidence>
<sequence>AVLGQAGVTKVKESDGDVITIWGPGDETISSGTINSGGQGNIGSLPCTCELTVVTSDFGGDKNGLGNIFESSILSELVEGEMTSTVGI</sequence>
<reference evidence="1" key="1">
    <citation type="submission" date="2021-06" db="EMBL/GenBank/DDBJ databases">
        <authorList>
            <person name="Hodson N. C."/>
            <person name="Mongue J. A."/>
            <person name="Jaron S. K."/>
        </authorList>
    </citation>
    <scope>NUCLEOTIDE SEQUENCE</scope>
</reference>
<name>A0A8J2NWP5_9HEXA</name>
<gene>
    <name evidence="1" type="ORF">AFUS01_LOCUS6806</name>
</gene>
<accession>A0A8J2NWP5</accession>
<protein>
    <submittedName>
        <fullName evidence="1">Uncharacterized protein</fullName>
    </submittedName>
</protein>
<proteinExistence type="predicted"/>